<feature type="transmembrane region" description="Helical" evidence="10">
    <location>
        <begin position="294"/>
        <end position="312"/>
    </location>
</feature>
<dbReference type="InterPro" id="IPR011712">
    <property type="entry name" value="Sig_transdc_His_kin_sub3_dim/P"/>
</dbReference>
<feature type="transmembrane region" description="Helical" evidence="10">
    <location>
        <begin position="388"/>
        <end position="408"/>
    </location>
</feature>
<keyword evidence="3" id="KW-0597">Phosphoprotein</keyword>
<comment type="caution">
    <text evidence="12">The sequence shown here is derived from an EMBL/GenBank/DDBJ whole genome shotgun (WGS) entry which is preliminary data.</text>
</comment>
<keyword evidence="8" id="KW-0902">Two-component regulatory system</keyword>
<feature type="transmembrane region" description="Helical" evidence="10">
    <location>
        <begin position="357"/>
        <end position="382"/>
    </location>
</feature>
<evidence type="ECO:0000256" key="4">
    <source>
        <dbReference type="ARBA" id="ARBA00022679"/>
    </source>
</evidence>
<name>A0A8J3NVU4_9ACTN</name>
<dbReference type="InterPro" id="IPR003594">
    <property type="entry name" value="HATPase_dom"/>
</dbReference>
<dbReference type="InterPro" id="IPR036890">
    <property type="entry name" value="HATPase_C_sf"/>
</dbReference>
<feature type="transmembrane region" description="Helical" evidence="10">
    <location>
        <begin position="131"/>
        <end position="149"/>
    </location>
</feature>
<feature type="transmembrane region" description="Helical" evidence="10">
    <location>
        <begin position="188"/>
        <end position="212"/>
    </location>
</feature>
<gene>
    <name evidence="12" type="ORF">Cch02nite_77000</name>
</gene>
<dbReference type="InterPro" id="IPR050482">
    <property type="entry name" value="Sensor_HK_TwoCompSys"/>
</dbReference>
<dbReference type="PANTHER" id="PTHR24421:SF10">
    <property type="entry name" value="NITRATE_NITRITE SENSOR PROTEIN NARQ"/>
    <property type="match status" value="1"/>
</dbReference>
<feature type="compositionally biased region" description="Basic and acidic residues" evidence="9">
    <location>
        <begin position="752"/>
        <end position="766"/>
    </location>
</feature>
<feature type="region of interest" description="Disordered" evidence="9">
    <location>
        <begin position="747"/>
        <end position="766"/>
    </location>
</feature>
<evidence type="ECO:0000256" key="3">
    <source>
        <dbReference type="ARBA" id="ARBA00022553"/>
    </source>
</evidence>
<evidence type="ECO:0000256" key="6">
    <source>
        <dbReference type="ARBA" id="ARBA00022777"/>
    </source>
</evidence>
<reference evidence="12 13" key="1">
    <citation type="submission" date="2021-01" db="EMBL/GenBank/DDBJ databases">
        <title>Whole genome shotgun sequence of Catellatospora chokoriensis NBRC 107358.</title>
        <authorList>
            <person name="Komaki H."/>
            <person name="Tamura T."/>
        </authorList>
    </citation>
    <scope>NUCLEOTIDE SEQUENCE [LARGE SCALE GENOMIC DNA]</scope>
    <source>
        <strain evidence="12 13">NBRC 107358</strain>
    </source>
</reference>
<organism evidence="12 13">
    <name type="scientific">Catellatospora chokoriensis</name>
    <dbReference type="NCBI Taxonomy" id="310353"/>
    <lineage>
        <taxon>Bacteria</taxon>
        <taxon>Bacillati</taxon>
        <taxon>Actinomycetota</taxon>
        <taxon>Actinomycetes</taxon>
        <taxon>Micromonosporales</taxon>
        <taxon>Micromonosporaceae</taxon>
        <taxon>Catellatospora</taxon>
    </lineage>
</organism>
<dbReference type="Pfam" id="PF02518">
    <property type="entry name" value="HATPase_c"/>
    <property type="match status" value="1"/>
</dbReference>
<dbReference type="AlphaFoldDB" id="A0A8J3NVU4"/>
<evidence type="ECO:0000256" key="7">
    <source>
        <dbReference type="ARBA" id="ARBA00022840"/>
    </source>
</evidence>
<keyword evidence="10" id="KW-1133">Transmembrane helix</keyword>
<evidence type="ECO:0000256" key="9">
    <source>
        <dbReference type="SAM" id="MobiDB-lite"/>
    </source>
</evidence>
<dbReference type="Gene3D" id="3.30.565.10">
    <property type="entry name" value="Histidine kinase-like ATPase, C-terminal domain"/>
    <property type="match status" value="1"/>
</dbReference>
<keyword evidence="13" id="KW-1185">Reference proteome</keyword>
<dbReference type="PANTHER" id="PTHR24421">
    <property type="entry name" value="NITRATE/NITRITE SENSOR PROTEIN NARX-RELATED"/>
    <property type="match status" value="1"/>
</dbReference>
<evidence type="ECO:0000313" key="12">
    <source>
        <dbReference type="EMBL" id="GIF94256.1"/>
    </source>
</evidence>
<dbReference type="GO" id="GO:0016020">
    <property type="term" value="C:membrane"/>
    <property type="evidence" value="ECO:0007669"/>
    <property type="project" value="InterPro"/>
</dbReference>
<dbReference type="EMBL" id="BONG01000088">
    <property type="protein sequence ID" value="GIF94256.1"/>
    <property type="molecule type" value="Genomic_DNA"/>
</dbReference>
<dbReference type="SMART" id="SM00387">
    <property type="entry name" value="HATPase_c"/>
    <property type="match status" value="1"/>
</dbReference>
<keyword evidence="10" id="KW-0472">Membrane</keyword>
<evidence type="ECO:0000256" key="1">
    <source>
        <dbReference type="ARBA" id="ARBA00000085"/>
    </source>
</evidence>
<dbReference type="GO" id="GO:0005524">
    <property type="term" value="F:ATP binding"/>
    <property type="evidence" value="ECO:0007669"/>
    <property type="project" value="UniProtKB-KW"/>
</dbReference>
<keyword evidence="7" id="KW-0067">ATP-binding</keyword>
<evidence type="ECO:0000313" key="13">
    <source>
        <dbReference type="Proteomes" id="UP000619293"/>
    </source>
</evidence>
<keyword evidence="10" id="KW-0812">Transmembrane</keyword>
<dbReference type="EC" id="2.7.13.3" evidence="2"/>
<dbReference type="CDD" id="cd16917">
    <property type="entry name" value="HATPase_UhpB-NarQ-NarX-like"/>
    <property type="match status" value="1"/>
</dbReference>
<sequence>MTAVVAPPARASRAWLTRMVLAVLLALLALGWLWAARAGHPSDGTSTNTDSRAWHADGLVLSVAAGDGTPLRAGDTVVAIGGRPLAAGSLADRPPRIGDTVVYTVDRDGHRIDVPVILTDYPLANLAARNAYTLPYIVFIVLLPALVLARRPRDPAAVTLYLVAVTQFIGYASHMYGTQAIEIATGRLWVTTAAEAVNCVLWACLLHFAISFPQTWPLLRRRPWLITLGYALPFLAYGTVLVTSLHTEQGLRHTWTLIGVSVPAAGFFPVLVLAAVVTSYVLARDPLARQRMRLVSYGLVVLAGGYLLLGKLPEQLLGHPLIPWEYLTVVWLPALLLLAAAVLRYRLWDIQLILRRSLVYGLVTVTLIGAYLGAAALLSHAFHTRLEPAPVLLVVVVAVSFTAARSGLRRVVSRLVYGQREDPYEVLRQLGQRLESAHSAETALHQLVATLVGALRLTHAAIEVPGLALPSSSHGAPGPNATSLDLVHDGEPIGRLVLDPGPDREPFGPSDRRLLAGLARQAGATAYSLLLAARLQRALEGTVTVLEEERRRLRREIHDGLGPTLASASMRLELGRSLIGTDPAAAERILADLAEIHRAVVGDVRQIIDGLRPTVLDHLGLPAALRELVDRVSGATRTRLDCAIGADPVPAAVEVAAYRIVSEALTNVVRHAAAENCAVSVWRDGHLYIEVTDDGRGMAPDYRPGMGMASIRERCLELGGRAVITAATPHGTVVRCRLPIAVPAADPAASATDREHPSSDRVLRVA</sequence>
<feature type="transmembrane region" description="Helical" evidence="10">
    <location>
        <begin position="224"/>
        <end position="245"/>
    </location>
</feature>
<accession>A0A8J3NVU4</accession>
<proteinExistence type="predicted"/>
<dbReference type="Proteomes" id="UP000619293">
    <property type="component" value="Unassembled WGS sequence"/>
</dbReference>
<dbReference type="GO" id="GO:0046983">
    <property type="term" value="F:protein dimerization activity"/>
    <property type="evidence" value="ECO:0007669"/>
    <property type="project" value="InterPro"/>
</dbReference>
<feature type="transmembrane region" description="Helical" evidence="10">
    <location>
        <begin position="156"/>
        <end position="176"/>
    </location>
</feature>
<protein>
    <recommendedName>
        <fullName evidence="2">histidine kinase</fullName>
        <ecNumber evidence="2">2.7.13.3</ecNumber>
    </recommendedName>
</protein>
<dbReference type="Gene3D" id="1.20.5.1930">
    <property type="match status" value="1"/>
</dbReference>
<dbReference type="RefSeq" id="WP_239121024.1">
    <property type="nucleotide sequence ID" value="NZ_BAAALB010000057.1"/>
</dbReference>
<evidence type="ECO:0000256" key="10">
    <source>
        <dbReference type="SAM" id="Phobius"/>
    </source>
</evidence>
<keyword evidence="6" id="KW-0418">Kinase</keyword>
<dbReference type="GO" id="GO:0000155">
    <property type="term" value="F:phosphorelay sensor kinase activity"/>
    <property type="evidence" value="ECO:0007669"/>
    <property type="project" value="InterPro"/>
</dbReference>
<keyword evidence="5" id="KW-0547">Nucleotide-binding</keyword>
<dbReference type="SUPFAM" id="SSF55874">
    <property type="entry name" value="ATPase domain of HSP90 chaperone/DNA topoisomerase II/histidine kinase"/>
    <property type="match status" value="1"/>
</dbReference>
<keyword evidence="4" id="KW-0808">Transferase</keyword>
<feature type="transmembrane region" description="Helical" evidence="10">
    <location>
        <begin position="257"/>
        <end position="282"/>
    </location>
</feature>
<evidence type="ECO:0000256" key="2">
    <source>
        <dbReference type="ARBA" id="ARBA00012438"/>
    </source>
</evidence>
<feature type="transmembrane region" description="Helical" evidence="10">
    <location>
        <begin position="324"/>
        <end position="345"/>
    </location>
</feature>
<feature type="domain" description="Histidine kinase/HSP90-like ATPase" evidence="11">
    <location>
        <begin position="652"/>
        <end position="742"/>
    </location>
</feature>
<comment type="catalytic activity">
    <reaction evidence="1">
        <text>ATP + protein L-histidine = ADP + protein N-phospho-L-histidine.</text>
        <dbReference type="EC" id="2.7.13.3"/>
    </reaction>
</comment>
<dbReference type="Pfam" id="PF07730">
    <property type="entry name" value="HisKA_3"/>
    <property type="match status" value="1"/>
</dbReference>
<evidence type="ECO:0000259" key="11">
    <source>
        <dbReference type="SMART" id="SM00387"/>
    </source>
</evidence>
<evidence type="ECO:0000256" key="8">
    <source>
        <dbReference type="ARBA" id="ARBA00023012"/>
    </source>
</evidence>
<evidence type="ECO:0000256" key="5">
    <source>
        <dbReference type="ARBA" id="ARBA00022741"/>
    </source>
</evidence>